<keyword evidence="3" id="KW-0949">S-adenosyl-L-methionine</keyword>
<dbReference type="GO" id="GO:0008168">
    <property type="term" value="F:methyltransferase activity"/>
    <property type="evidence" value="ECO:0007669"/>
    <property type="project" value="UniProtKB-KW"/>
</dbReference>
<accession>A0ABN2IVZ7</accession>
<evidence type="ECO:0000256" key="2">
    <source>
        <dbReference type="ARBA" id="ARBA00022679"/>
    </source>
</evidence>
<keyword evidence="2" id="KW-0808">Transferase</keyword>
<feature type="domain" description="Methyltransferase" evidence="4">
    <location>
        <begin position="41"/>
        <end position="131"/>
    </location>
</feature>
<dbReference type="PANTHER" id="PTHR43464:SF19">
    <property type="entry name" value="UBIQUINONE BIOSYNTHESIS O-METHYLTRANSFERASE, MITOCHONDRIAL"/>
    <property type="match status" value="1"/>
</dbReference>
<dbReference type="Pfam" id="PF13649">
    <property type="entry name" value="Methyltransf_25"/>
    <property type="match status" value="1"/>
</dbReference>
<dbReference type="InterPro" id="IPR041698">
    <property type="entry name" value="Methyltransf_25"/>
</dbReference>
<evidence type="ECO:0000259" key="4">
    <source>
        <dbReference type="Pfam" id="PF13649"/>
    </source>
</evidence>
<dbReference type="PANTHER" id="PTHR43464">
    <property type="entry name" value="METHYLTRANSFERASE"/>
    <property type="match status" value="1"/>
</dbReference>
<sequence>MSVSTRWNGDEYQSRFDRIAAEGGDIHGEAALVRSFRPTTVLDAGCGTGRVAIELARHGIDVVGVDTDESMLATARRLAPEIRWHHQDLVDLDLGLSFDVVVLAGNVPLFTPPGTEPALVAGAAAHVRPAGRLVAGFALDRGYTLDDYDAHCRAAGLTLEARYATWSRDPYTDGNYAVSVHGKVHGKP</sequence>
<protein>
    <submittedName>
        <fullName evidence="5">Class I SAM-dependent methyltransferase</fullName>
    </submittedName>
</protein>
<keyword evidence="1 5" id="KW-0489">Methyltransferase</keyword>
<keyword evidence="6" id="KW-1185">Reference proteome</keyword>
<evidence type="ECO:0000313" key="6">
    <source>
        <dbReference type="Proteomes" id="UP001499947"/>
    </source>
</evidence>
<evidence type="ECO:0000313" key="5">
    <source>
        <dbReference type="EMBL" id="GAA1712913.1"/>
    </source>
</evidence>
<evidence type="ECO:0000256" key="3">
    <source>
        <dbReference type="ARBA" id="ARBA00022691"/>
    </source>
</evidence>
<dbReference type="SUPFAM" id="SSF53335">
    <property type="entry name" value="S-adenosyl-L-methionine-dependent methyltransferases"/>
    <property type="match status" value="1"/>
</dbReference>
<organism evidence="5 6">
    <name type="scientific">Streptomyces yatensis</name>
    <dbReference type="NCBI Taxonomy" id="155177"/>
    <lineage>
        <taxon>Bacteria</taxon>
        <taxon>Bacillati</taxon>
        <taxon>Actinomycetota</taxon>
        <taxon>Actinomycetes</taxon>
        <taxon>Kitasatosporales</taxon>
        <taxon>Streptomycetaceae</taxon>
        <taxon>Streptomyces</taxon>
        <taxon>Streptomyces violaceusniger group</taxon>
    </lineage>
</organism>
<dbReference type="EMBL" id="BAAALR010000071">
    <property type="protein sequence ID" value="GAA1712913.1"/>
    <property type="molecule type" value="Genomic_DNA"/>
</dbReference>
<name>A0ABN2IVZ7_9ACTN</name>
<dbReference type="RefSeq" id="WP_211126617.1">
    <property type="nucleotide sequence ID" value="NZ_BAAALR010000071.1"/>
</dbReference>
<proteinExistence type="predicted"/>
<dbReference type="InterPro" id="IPR029063">
    <property type="entry name" value="SAM-dependent_MTases_sf"/>
</dbReference>
<reference evidence="5 6" key="1">
    <citation type="journal article" date="2019" name="Int. J. Syst. Evol. Microbiol.">
        <title>The Global Catalogue of Microorganisms (GCM) 10K type strain sequencing project: providing services to taxonomists for standard genome sequencing and annotation.</title>
        <authorList>
            <consortium name="The Broad Institute Genomics Platform"/>
            <consortium name="The Broad Institute Genome Sequencing Center for Infectious Disease"/>
            <person name="Wu L."/>
            <person name="Ma J."/>
        </authorList>
    </citation>
    <scope>NUCLEOTIDE SEQUENCE [LARGE SCALE GENOMIC DNA]</scope>
    <source>
        <strain evidence="5 6">JCM 13244</strain>
    </source>
</reference>
<comment type="caution">
    <text evidence="5">The sequence shown here is derived from an EMBL/GenBank/DDBJ whole genome shotgun (WGS) entry which is preliminary data.</text>
</comment>
<dbReference type="GO" id="GO:0032259">
    <property type="term" value="P:methylation"/>
    <property type="evidence" value="ECO:0007669"/>
    <property type="project" value="UniProtKB-KW"/>
</dbReference>
<dbReference type="CDD" id="cd02440">
    <property type="entry name" value="AdoMet_MTases"/>
    <property type="match status" value="1"/>
</dbReference>
<dbReference type="Gene3D" id="3.40.50.150">
    <property type="entry name" value="Vaccinia Virus protein VP39"/>
    <property type="match status" value="1"/>
</dbReference>
<dbReference type="Proteomes" id="UP001499947">
    <property type="component" value="Unassembled WGS sequence"/>
</dbReference>
<evidence type="ECO:0000256" key="1">
    <source>
        <dbReference type="ARBA" id="ARBA00022603"/>
    </source>
</evidence>
<gene>
    <name evidence="5" type="ORF">GCM10009680_62500</name>
</gene>